<dbReference type="OrthoDB" id="9816309at2"/>
<dbReference type="SMART" id="SM00138">
    <property type="entry name" value="MeTrc"/>
    <property type="match status" value="1"/>
</dbReference>
<evidence type="ECO:0000259" key="4">
    <source>
        <dbReference type="PROSITE" id="PS50123"/>
    </source>
</evidence>
<sequence>MTRRPDPAANDAAALPLVVVGASAGGLEPLEALFEAAPLDAGWCFVVVQHLSPDYKSMMHELLSRRSKLTIRHIEDGARLAPDTIFLNRPSTLATLEGDVFRTRAFAPGDGVPHLPIDALLSSLAARDPARTAAVILSGSGSDGTRGAESVHAAGGMVLVQSLAEAAFASMPRSALASEVADRVLPARDIPRALAEFFRTGARKPPVAEAEAEGPKSILKLLEEAHNLDFSDYKPQNVRRRIERRQHLENYADMEAYRAALERSPAALEELYHDLLIGVTEFYRDEESIVALRRKVFDALAAEPEASTPLRVWVAACSSGEEAYTIAIELSEALAAAGRTRSFRVIATDVHRRSIDIASAGVYSADAVARVPPEIRERYFDRVQDRYVVSPALRQKIIFSVHDVLSDPPFMNLDLVSCRNLLIYLTEQAQARLVSMFLFGLRKDGVLLLGASESLGRYAAEFQPVDTRCRLYRKATNRRVLDRELLSGKLGSAARSDAALRGHAGPRPTVFRAPVSEFRDRDTLIRCYDALLKRYAPSSILVTDQGSVLAWFGAAAEYIDTMNNLAEWTVEEVVHPDLHFVINVAAEKLRQQQLETYERRVTIEFGDGRTRHCDVRVEPLQEVQGGRLMLVGLKPAASGDPAEDVAVGVAPPAAADEDSLILSRRIVALERDLRLTEETLQHVTERLEASGEELQASNEELQASNEELQASNEELQSSNEELHAVNQELVSVSADHERQIVQLSDLNANIEQVLRMLNVGVIYVDSQRRVRRFSALIVERFALEPHDVMRSVDVIGPRPTFFDLPAAVAEVVGGGPSRRCEGDDRGERLSVRIQATEDPDGGEGARGAVLIFEWARPA</sequence>
<evidence type="ECO:0000313" key="5">
    <source>
        <dbReference type="EMBL" id="SFJ02291.1"/>
    </source>
</evidence>
<dbReference type="GO" id="GO:0008984">
    <property type="term" value="F:protein-glutamate methylesterase activity"/>
    <property type="evidence" value="ECO:0007669"/>
    <property type="project" value="InterPro"/>
</dbReference>
<organism evidence="5 6">
    <name type="scientific">Albimonas pacifica</name>
    <dbReference type="NCBI Taxonomy" id="1114924"/>
    <lineage>
        <taxon>Bacteria</taxon>
        <taxon>Pseudomonadati</taxon>
        <taxon>Pseudomonadota</taxon>
        <taxon>Alphaproteobacteria</taxon>
        <taxon>Rhodobacterales</taxon>
        <taxon>Paracoccaceae</taxon>
        <taxon>Albimonas</taxon>
    </lineage>
</organism>
<proteinExistence type="predicted"/>
<gene>
    <name evidence="5" type="ORF">SAMN05216258_11257</name>
</gene>
<dbReference type="Proteomes" id="UP000199377">
    <property type="component" value="Unassembled WGS sequence"/>
</dbReference>
<dbReference type="Pfam" id="PF13596">
    <property type="entry name" value="PAS_10"/>
    <property type="match status" value="1"/>
</dbReference>
<dbReference type="GO" id="GO:0008757">
    <property type="term" value="F:S-adenosylmethionine-dependent methyltransferase activity"/>
    <property type="evidence" value="ECO:0007669"/>
    <property type="project" value="InterPro"/>
</dbReference>
<name>A0A1I3MZ92_9RHOB</name>
<feature type="active site" evidence="1">
    <location>
        <position position="143"/>
    </location>
</feature>
<protein>
    <submittedName>
        <fullName evidence="5">Two-component system, chemotaxis family, CheB/CheR fusion protein</fullName>
    </submittedName>
</protein>
<keyword evidence="1" id="KW-0378">Hydrolase</keyword>
<dbReference type="Pfam" id="PF01339">
    <property type="entry name" value="CheB_methylest"/>
    <property type="match status" value="1"/>
</dbReference>
<dbReference type="RefSeq" id="WP_092864485.1">
    <property type="nucleotide sequence ID" value="NZ_FOQH01000012.1"/>
</dbReference>
<dbReference type="PROSITE" id="PS50123">
    <property type="entry name" value="CHER"/>
    <property type="match status" value="1"/>
</dbReference>
<feature type="active site" evidence="1">
    <location>
        <position position="23"/>
    </location>
</feature>
<feature type="domain" description="CheR-type methyltransferase" evidence="4">
    <location>
        <begin position="218"/>
        <end position="475"/>
    </location>
</feature>
<dbReference type="PROSITE" id="PS50122">
    <property type="entry name" value="CHEB"/>
    <property type="match status" value="1"/>
</dbReference>
<feature type="region of interest" description="Disordered" evidence="2">
    <location>
        <begin position="692"/>
        <end position="713"/>
    </location>
</feature>
<dbReference type="Pfam" id="PF03705">
    <property type="entry name" value="CheR_N"/>
    <property type="match status" value="1"/>
</dbReference>
<dbReference type="SUPFAM" id="SSF47757">
    <property type="entry name" value="Chemotaxis receptor methyltransferase CheR, N-terminal domain"/>
    <property type="match status" value="1"/>
</dbReference>
<dbReference type="SUPFAM" id="SSF53335">
    <property type="entry name" value="S-adenosyl-L-methionine-dependent methyltransferases"/>
    <property type="match status" value="1"/>
</dbReference>
<dbReference type="Pfam" id="PF01739">
    <property type="entry name" value="CheR"/>
    <property type="match status" value="1"/>
</dbReference>
<dbReference type="STRING" id="1114924.SAMN05216258_11257"/>
<dbReference type="GO" id="GO:0005737">
    <property type="term" value="C:cytoplasm"/>
    <property type="evidence" value="ECO:0007669"/>
    <property type="project" value="InterPro"/>
</dbReference>
<dbReference type="GO" id="GO:0000156">
    <property type="term" value="F:phosphorelay response regulator activity"/>
    <property type="evidence" value="ECO:0007669"/>
    <property type="project" value="InterPro"/>
</dbReference>
<feature type="compositionally biased region" description="Polar residues" evidence="2">
    <location>
        <begin position="695"/>
        <end position="710"/>
    </location>
</feature>
<dbReference type="InterPro" id="IPR035909">
    <property type="entry name" value="CheB_C"/>
</dbReference>
<dbReference type="PRINTS" id="PR00996">
    <property type="entry name" value="CHERMTFRASE"/>
</dbReference>
<keyword evidence="6" id="KW-1185">Reference proteome</keyword>
<accession>A0A1I3MZ92</accession>
<feature type="domain" description="CheB-type methylesterase" evidence="3">
    <location>
        <begin position="11"/>
        <end position="201"/>
    </location>
</feature>
<keyword evidence="1" id="KW-0145">Chemotaxis</keyword>
<dbReference type="PANTHER" id="PTHR24422">
    <property type="entry name" value="CHEMOTAXIS PROTEIN METHYLTRANSFERASE"/>
    <property type="match status" value="1"/>
</dbReference>
<dbReference type="InterPro" id="IPR022641">
    <property type="entry name" value="CheR_N"/>
</dbReference>
<feature type="active site" evidence="1">
    <location>
        <position position="50"/>
    </location>
</feature>
<dbReference type="InterPro" id="IPR050903">
    <property type="entry name" value="Bact_Chemotaxis_MeTrfase"/>
</dbReference>
<dbReference type="InterPro" id="IPR022642">
    <property type="entry name" value="CheR_C"/>
</dbReference>
<dbReference type="InterPro" id="IPR000673">
    <property type="entry name" value="Sig_transdc_resp-reg_Me-estase"/>
</dbReference>
<evidence type="ECO:0000313" key="6">
    <source>
        <dbReference type="Proteomes" id="UP000199377"/>
    </source>
</evidence>
<evidence type="ECO:0000256" key="2">
    <source>
        <dbReference type="SAM" id="MobiDB-lite"/>
    </source>
</evidence>
<dbReference type="Gene3D" id="3.40.50.150">
    <property type="entry name" value="Vaccinia Virus protein VP39"/>
    <property type="match status" value="1"/>
</dbReference>
<dbReference type="GO" id="GO:0006935">
    <property type="term" value="P:chemotaxis"/>
    <property type="evidence" value="ECO:0007669"/>
    <property type="project" value="UniProtKB-UniRule"/>
</dbReference>
<evidence type="ECO:0000256" key="1">
    <source>
        <dbReference type="PROSITE-ProRule" id="PRU00050"/>
    </source>
</evidence>
<dbReference type="Gene3D" id="3.40.50.180">
    <property type="entry name" value="Methylesterase CheB, C-terminal domain"/>
    <property type="match status" value="1"/>
</dbReference>
<dbReference type="InterPro" id="IPR029063">
    <property type="entry name" value="SAM-dependent_MTases_sf"/>
</dbReference>
<dbReference type="CDD" id="cd16434">
    <property type="entry name" value="CheB-CheR_fusion"/>
    <property type="match status" value="1"/>
</dbReference>
<dbReference type="AlphaFoldDB" id="A0A1I3MZ92"/>
<evidence type="ECO:0000259" key="3">
    <source>
        <dbReference type="PROSITE" id="PS50122"/>
    </source>
</evidence>
<dbReference type="InterPro" id="IPR000780">
    <property type="entry name" value="CheR_MeTrfase"/>
</dbReference>
<dbReference type="SUPFAM" id="SSF52738">
    <property type="entry name" value="Methylesterase CheB, C-terminal domain"/>
    <property type="match status" value="1"/>
</dbReference>
<dbReference type="EMBL" id="FOQH01000012">
    <property type="protein sequence ID" value="SFJ02291.1"/>
    <property type="molecule type" value="Genomic_DNA"/>
</dbReference>
<reference evidence="5 6" key="1">
    <citation type="submission" date="2016-10" db="EMBL/GenBank/DDBJ databases">
        <authorList>
            <person name="de Groot N.N."/>
        </authorList>
    </citation>
    <scope>NUCLEOTIDE SEQUENCE [LARGE SCALE GENOMIC DNA]</scope>
    <source>
        <strain evidence="5 6">CGMCC 1.11030</strain>
    </source>
</reference>